<dbReference type="PROSITE" id="PS50822">
    <property type="entry name" value="PIWI"/>
    <property type="match status" value="1"/>
</dbReference>
<feature type="domain" description="PAZ" evidence="1">
    <location>
        <begin position="244"/>
        <end position="359"/>
    </location>
</feature>
<dbReference type="CDD" id="cd02846">
    <property type="entry name" value="PAZ_argonaute_like"/>
    <property type="match status" value="1"/>
</dbReference>
<dbReference type="AlphaFoldDB" id="A0AAD5TJQ5"/>
<dbReference type="SUPFAM" id="SSF101690">
    <property type="entry name" value="PAZ domain"/>
    <property type="match status" value="1"/>
</dbReference>
<evidence type="ECO:0000259" key="1">
    <source>
        <dbReference type="PROSITE" id="PS50821"/>
    </source>
</evidence>
<evidence type="ECO:0000259" key="2">
    <source>
        <dbReference type="PROSITE" id="PS50822"/>
    </source>
</evidence>
<sequence length="895" mass="98813">MSATPAAVISGTLPSRPAPGVSGKKITVVANYWPAIEMPSINVHQYDVDITDDKGKAMPVPLNRRIFKLVVEAAENDSKFAGKAKFAVFDGRKIAFTPIKINLGSAEAFRTTVEVPEDNGNGNGNGSGNGAARPGRKFNFMIKYAAEIDITRLMKFVNGQLAAGDSAQEAVNAFDVLLRHHAATIEGCEPVGRGWYLKILYPVSGDLSGGAEAWNGLKLSMRAGQGSILLNADLATTAFLISGPAIDVVKRILNKNDMTRPLNDREIAVISKLLAKVRITLNLRRSGRHRYTVNKVGNVAVDKVTFDHEHDGVKRTITVARYFEETYNIKLVYPHLPCFIVGNMQRPTMLPFEVCNVPAGQVFKRKLDEGQTGNMIRIAQQRPADRLNRAQGGVNKLVGPVREGTNYRSNKFLEAFGVKLAKDPLTISARILDAPVISYSPKSRSKDTKPVGGAWNLKDKRLARGMTLHSWSVLVLDREQRVNRGSIDNFVKVLVNMCKTTGMEVTTATPPLRYGQDQNIETMLKASWRDAGDGCKTKPQMILVIVPDTNPRRYAEIKRCSDTVLGVITQVMQSKHVGKASPQYCANLVLKINVKLGGFNSFSPQLPFISELPTLVIGMDVTHPGPGEGNSRPSIAAMVGSLDAQCARFAATLRIQRSPQGRQRCDIIQDVFGMTTELLRAFYREAKAKPKRILVYRDGASEGQFNEIRHTEVAAIHRACHEIDKAGGGKGDYQPKVTYIVVTKRHNTRFFAKSSAEADKSGNVQPGTVVDTKITHPKEWDFFLNSHAGLLGTSRSAHYHVLHDENEFNSDKLQNMTYRLCYLYARCTRSVSVCPPIYYADLVAARARFHFQGMAWDTETSTSGSSDGTESQKALLWDEKYAKVKADLALVMYYM</sequence>
<evidence type="ECO:0000313" key="3">
    <source>
        <dbReference type="EMBL" id="KAJ3178507.1"/>
    </source>
</evidence>
<dbReference type="SMART" id="SM00950">
    <property type="entry name" value="Piwi"/>
    <property type="match status" value="1"/>
</dbReference>
<dbReference type="PROSITE" id="PS50821">
    <property type="entry name" value="PAZ"/>
    <property type="match status" value="1"/>
</dbReference>
<gene>
    <name evidence="3" type="ORF">HDU87_003581</name>
</gene>
<evidence type="ECO:0000313" key="4">
    <source>
        <dbReference type="Proteomes" id="UP001212152"/>
    </source>
</evidence>
<dbReference type="Gene3D" id="3.30.420.10">
    <property type="entry name" value="Ribonuclease H-like superfamily/Ribonuclease H"/>
    <property type="match status" value="1"/>
</dbReference>
<dbReference type="InterPro" id="IPR036085">
    <property type="entry name" value="PAZ_dom_sf"/>
</dbReference>
<organism evidence="3 4">
    <name type="scientific">Geranomyces variabilis</name>
    <dbReference type="NCBI Taxonomy" id="109894"/>
    <lineage>
        <taxon>Eukaryota</taxon>
        <taxon>Fungi</taxon>
        <taxon>Fungi incertae sedis</taxon>
        <taxon>Chytridiomycota</taxon>
        <taxon>Chytridiomycota incertae sedis</taxon>
        <taxon>Chytridiomycetes</taxon>
        <taxon>Spizellomycetales</taxon>
        <taxon>Powellomycetaceae</taxon>
        <taxon>Geranomyces</taxon>
    </lineage>
</organism>
<dbReference type="EMBL" id="JADGJQ010000026">
    <property type="protein sequence ID" value="KAJ3178507.1"/>
    <property type="molecule type" value="Genomic_DNA"/>
</dbReference>
<dbReference type="CDD" id="cd04657">
    <property type="entry name" value="Piwi_ago-like"/>
    <property type="match status" value="1"/>
</dbReference>
<dbReference type="InterPro" id="IPR045246">
    <property type="entry name" value="Piwi_ago-like"/>
</dbReference>
<dbReference type="InterPro" id="IPR032474">
    <property type="entry name" value="Argonaute_N"/>
</dbReference>
<comment type="caution">
    <text evidence="3">The sequence shown here is derived from an EMBL/GenBank/DDBJ whole genome shotgun (WGS) entry which is preliminary data.</text>
</comment>
<dbReference type="SUPFAM" id="SSF53098">
    <property type="entry name" value="Ribonuclease H-like"/>
    <property type="match status" value="1"/>
</dbReference>
<proteinExistence type="predicted"/>
<dbReference type="InterPro" id="IPR003100">
    <property type="entry name" value="PAZ_dom"/>
</dbReference>
<evidence type="ECO:0008006" key="5">
    <source>
        <dbReference type="Google" id="ProtNLM"/>
    </source>
</evidence>
<dbReference type="InterPro" id="IPR003165">
    <property type="entry name" value="Piwi"/>
</dbReference>
<dbReference type="Pfam" id="PF16487">
    <property type="entry name" value="ArgoMid"/>
    <property type="match status" value="1"/>
</dbReference>
<dbReference type="Proteomes" id="UP001212152">
    <property type="component" value="Unassembled WGS sequence"/>
</dbReference>
<dbReference type="GO" id="GO:0003723">
    <property type="term" value="F:RNA binding"/>
    <property type="evidence" value="ECO:0007669"/>
    <property type="project" value="InterPro"/>
</dbReference>
<reference evidence="3" key="1">
    <citation type="submission" date="2020-05" db="EMBL/GenBank/DDBJ databases">
        <title>Phylogenomic resolution of chytrid fungi.</title>
        <authorList>
            <person name="Stajich J.E."/>
            <person name="Amses K."/>
            <person name="Simmons R."/>
            <person name="Seto K."/>
            <person name="Myers J."/>
            <person name="Bonds A."/>
            <person name="Quandt C.A."/>
            <person name="Barry K."/>
            <person name="Liu P."/>
            <person name="Grigoriev I."/>
            <person name="Longcore J.E."/>
            <person name="James T.Y."/>
        </authorList>
    </citation>
    <scope>NUCLEOTIDE SEQUENCE</scope>
    <source>
        <strain evidence="3">JEL0379</strain>
    </source>
</reference>
<dbReference type="SMART" id="SM01163">
    <property type="entry name" value="DUF1785"/>
    <property type="match status" value="1"/>
</dbReference>
<dbReference type="InterPro" id="IPR012337">
    <property type="entry name" value="RNaseH-like_sf"/>
</dbReference>
<dbReference type="Pfam" id="PF02170">
    <property type="entry name" value="PAZ"/>
    <property type="match status" value="1"/>
</dbReference>
<dbReference type="PANTHER" id="PTHR22891">
    <property type="entry name" value="EUKARYOTIC TRANSLATION INITIATION FACTOR 2C"/>
    <property type="match status" value="1"/>
</dbReference>
<dbReference type="InterPro" id="IPR036397">
    <property type="entry name" value="RNaseH_sf"/>
</dbReference>
<protein>
    <recommendedName>
        <fullName evidence="5">Piwi-domain-containing protein</fullName>
    </recommendedName>
</protein>
<dbReference type="Gene3D" id="3.40.50.2300">
    <property type="match status" value="1"/>
</dbReference>
<accession>A0AAD5TJQ5</accession>
<dbReference type="Gene3D" id="2.170.260.10">
    <property type="entry name" value="paz domain"/>
    <property type="match status" value="1"/>
</dbReference>
<feature type="domain" description="Piwi" evidence="2">
    <location>
        <begin position="541"/>
        <end position="852"/>
    </location>
</feature>
<dbReference type="Pfam" id="PF02171">
    <property type="entry name" value="Piwi"/>
    <property type="match status" value="1"/>
</dbReference>
<dbReference type="Pfam" id="PF16486">
    <property type="entry name" value="ArgoN"/>
    <property type="match status" value="1"/>
</dbReference>
<dbReference type="InterPro" id="IPR014811">
    <property type="entry name" value="ArgoL1"/>
</dbReference>
<dbReference type="Pfam" id="PF08699">
    <property type="entry name" value="ArgoL1"/>
    <property type="match status" value="1"/>
</dbReference>
<dbReference type="InterPro" id="IPR032473">
    <property type="entry name" value="Argonaute_Mid_dom"/>
</dbReference>
<name>A0AAD5TJQ5_9FUNG</name>
<keyword evidence="4" id="KW-1185">Reference proteome</keyword>